<dbReference type="RefSeq" id="WP_160681704.1">
    <property type="nucleotide sequence ID" value="NZ_WTYW01000001.1"/>
</dbReference>
<name>A0A844ZDE5_9SPHN</name>
<dbReference type="Proteomes" id="UP000433104">
    <property type="component" value="Unassembled WGS sequence"/>
</dbReference>
<evidence type="ECO:0000313" key="8">
    <source>
        <dbReference type="EMBL" id="MXO85292.1"/>
    </source>
</evidence>
<reference evidence="8 9" key="1">
    <citation type="submission" date="2019-12" db="EMBL/GenBank/DDBJ databases">
        <title>Genomic-based taxomic classification of the family Erythrobacteraceae.</title>
        <authorList>
            <person name="Xu L."/>
        </authorList>
    </citation>
    <scope>NUCLEOTIDE SEQUENCE [LARGE SCALE GENOMIC DNA]</scope>
    <source>
        <strain evidence="8 9">MCCC 1A09962</strain>
    </source>
</reference>
<feature type="transmembrane region" description="Helical" evidence="6">
    <location>
        <begin position="140"/>
        <end position="163"/>
    </location>
</feature>
<dbReference type="Pfam" id="PF09335">
    <property type="entry name" value="VTT_dom"/>
    <property type="match status" value="1"/>
</dbReference>
<sequence length="201" mass="23109">MDELIVEFISRLGYLGVAILMMLENIFPPMPSEAIMGASALAIDRGQFSYWPLLAFATAGTVAGNYVWFWIGHKWGYERMRPFIDRFGRWLTMEWEDVERASEFFRKHGHWVVFVLRATPVMRTMISLPAGLSHMNIWKFLIFTTAGAALWNVILIAGTQWLARTFDNSDNVVSVVIIATIVLSVGGYIWRFVTWKPRAKR</sequence>
<feature type="transmembrane region" description="Helical" evidence="6">
    <location>
        <begin position="12"/>
        <end position="30"/>
    </location>
</feature>
<evidence type="ECO:0000256" key="5">
    <source>
        <dbReference type="ARBA" id="ARBA00023136"/>
    </source>
</evidence>
<dbReference type="OrthoDB" id="9813426at2"/>
<organism evidence="8 9">
    <name type="scientific">Parapontixanthobacter aurantiacus</name>
    <dbReference type="NCBI Taxonomy" id="1463599"/>
    <lineage>
        <taxon>Bacteria</taxon>
        <taxon>Pseudomonadati</taxon>
        <taxon>Pseudomonadota</taxon>
        <taxon>Alphaproteobacteria</taxon>
        <taxon>Sphingomonadales</taxon>
        <taxon>Erythrobacteraceae</taxon>
        <taxon>Parapontixanthobacter</taxon>
    </lineage>
</organism>
<evidence type="ECO:0000256" key="1">
    <source>
        <dbReference type="ARBA" id="ARBA00004651"/>
    </source>
</evidence>
<accession>A0A844ZDE5</accession>
<dbReference type="EMBL" id="WTYW01000001">
    <property type="protein sequence ID" value="MXO85292.1"/>
    <property type="molecule type" value="Genomic_DNA"/>
</dbReference>
<evidence type="ECO:0000256" key="3">
    <source>
        <dbReference type="ARBA" id="ARBA00022692"/>
    </source>
</evidence>
<evidence type="ECO:0000313" key="9">
    <source>
        <dbReference type="Proteomes" id="UP000433104"/>
    </source>
</evidence>
<keyword evidence="5 6" id="KW-0472">Membrane</keyword>
<dbReference type="PANTHER" id="PTHR42709">
    <property type="entry name" value="ALKALINE PHOSPHATASE LIKE PROTEIN"/>
    <property type="match status" value="1"/>
</dbReference>
<feature type="transmembrane region" description="Helical" evidence="6">
    <location>
        <begin position="50"/>
        <end position="71"/>
    </location>
</feature>
<evidence type="ECO:0000259" key="7">
    <source>
        <dbReference type="Pfam" id="PF09335"/>
    </source>
</evidence>
<feature type="transmembrane region" description="Helical" evidence="6">
    <location>
        <begin position="175"/>
        <end position="193"/>
    </location>
</feature>
<feature type="domain" description="VTT" evidence="7">
    <location>
        <begin position="47"/>
        <end position="156"/>
    </location>
</feature>
<comment type="subcellular location">
    <subcellularLocation>
        <location evidence="1">Cell membrane</location>
        <topology evidence="1">Multi-pass membrane protein</topology>
    </subcellularLocation>
</comment>
<dbReference type="AlphaFoldDB" id="A0A844ZDE5"/>
<keyword evidence="4 6" id="KW-1133">Transmembrane helix</keyword>
<proteinExistence type="predicted"/>
<keyword evidence="3 6" id="KW-0812">Transmembrane</keyword>
<evidence type="ECO:0000256" key="2">
    <source>
        <dbReference type="ARBA" id="ARBA00022475"/>
    </source>
</evidence>
<keyword evidence="9" id="KW-1185">Reference proteome</keyword>
<dbReference type="PANTHER" id="PTHR42709:SF6">
    <property type="entry name" value="UNDECAPRENYL PHOSPHATE TRANSPORTER A"/>
    <property type="match status" value="1"/>
</dbReference>
<gene>
    <name evidence="8" type="ORF">GRI38_04545</name>
</gene>
<keyword evidence="2" id="KW-1003">Cell membrane</keyword>
<dbReference type="GO" id="GO:0005886">
    <property type="term" value="C:plasma membrane"/>
    <property type="evidence" value="ECO:0007669"/>
    <property type="project" value="UniProtKB-SubCell"/>
</dbReference>
<protein>
    <submittedName>
        <fullName evidence="8">DedA family protein</fullName>
    </submittedName>
</protein>
<evidence type="ECO:0000256" key="6">
    <source>
        <dbReference type="SAM" id="Phobius"/>
    </source>
</evidence>
<evidence type="ECO:0000256" key="4">
    <source>
        <dbReference type="ARBA" id="ARBA00022989"/>
    </source>
</evidence>
<comment type="caution">
    <text evidence="8">The sequence shown here is derived from an EMBL/GenBank/DDBJ whole genome shotgun (WGS) entry which is preliminary data.</text>
</comment>
<dbReference type="InterPro" id="IPR032816">
    <property type="entry name" value="VTT_dom"/>
</dbReference>
<dbReference type="InterPro" id="IPR051311">
    <property type="entry name" value="DedA_domain"/>
</dbReference>